<proteinExistence type="predicted"/>
<protein>
    <submittedName>
        <fullName evidence="2">Uncharacterized protein</fullName>
    </submittedName>
</protein>
<accession>A0ABV5FT00</accession>
<reference evidence="2 3" key="1">
    <citation type="submission" date="2024-09" db="EMBL/GenBank/DDBJ databases">
        <authorList>
            <person name="Sun Q."/>
            <person name="Mori K."/>
        </authorList>
    </citation>
    <scope>NUCLEOTIDE SEQUENCE [LARGE SCALE GENOMIC DNA]</scope>
    <source>
        <strain evidence="2 3">CCM 7609</strain>
    </source>
</reference>
<gene>
    <name evidence="2" type="ORF">ACFFX0_00815</name>
</gene>
<evidence type="ECO:0000256" key="1">
    <source>
        <dbReference type="SAM" id="MobiDB-lite"/>
    </source>
</evidence>
<sequence length="98" mass="10152">MDAGCRALDAERWAPSAVEWLPCSRPSVPLAVRLAAPPGSGMALPAVLTRTACVVFRADGLGPEQTSWSARRPLPGPLSAPPLTGPGRWSCGMTPSTS</sequence>
<evidence type="ECO:0000313" key="2">
    <source>
        <dbReference type="EMBL" id="MFB9069817.1"/>
    </source>
</evidence>
<name>A0ABV5FT00_9MICC</name>
<comment type="caution">
    <text evidence="2">The sequence shown here is derived from an EMBL/GenBank/DDBJ whole genome shotgun (WGS) entry which is preliminary data.</text>
</comment>
<feature type="compositionally biased region" description="Pro residues" evidence="1">
    <location>
        <begin position="74"/>
        <end position="84"/>
    </location>
</feature>
<keyword evidence="3" id="KW-1185">Reference proteome</keyword>
<evidence type="ECO:0000313" key="3">
    <source>
        <dbReference type="Proteomes" id="UP001589575"/>
    </source>
</evidence>
<dbReference type="EMBL" id="JBHMFI010000001">
    <property type="protein sequence ID" value="MFB9069817.1"/>
    <property type="molecule type" value="Genomic_DNA"/>
</dbReference>
<organism evidence="2 3">
    <name type="scientific">Citricoccus parietis</name>
    <dbReference type="NCBI Taxonomy" id="592307"/>
    <lineage>
        <taxon>Bacteria</taxon>
        <taxon>Bacillati</taxon>
        <taxon>Actinomycetota</taxon>
        <taxon>Actinomycetes</taxon>
        <taxon>Micrococcales</taxon>
        <taxon>Micrococcaceae</taxon>
        <taxon>Citricoccus</taxon>
    </lineage>
</organism>
<dbReference type="Proteomes" id="UP001589575">
    <property type="component" value="Unassembled WGS sequence"/>
</dbReference>
<feature type="region of interest" description="Disordered" evidence="1">
    <location>
        <begin position="65"/>
        <end position="98"/>
    </location>
</feature>